<keyword evidence="2" id="KW-1185">Reference proteome</keyword>
<name>A0ABP7NN00_9GAMM</name>
<gene>
    <name evidence="1" type="ORF">GCM10022278_06950</name>
</gene>
<proteinExistence type="predicted"/>
<comment type="caution">
    <text evidence="1">The sequence shown here is derived from an EMBL/GenBank/DDBJ whole genome shotgun (WGS) entry which is preliminary data.</text>
</comment>
<protein>
    <recommendedName>
        <fullName evidence="3">Nickel/cobalt transporter regulator</fullName>
    </recommendedName>
</protein>
<dbReference type="Proteomes" id="UP001501337">
    <property type="component" value="Unassembled WGS sequence"/>
</dbReference>
<sequence>MPDAPLGVDIEREYIIMKSLRLTHASLLPALLCLSVVMAPVHADELKIGVATQMQKQKSAHSGKLPEPGLAQDSVQREFGEPVRVRGPVGDPAITIWEYPGYSVFFENNTVIHTVLKSG</sequence>
<organism evidence="1 2">
    <name type="scientific">Allohahella marinimesophila</name>
    <dbReference type="NCBI Taxonomy" id="1054972"/>
    <lineage>
        <taxon>Bacteria</taxon>
        <taxon>Pseudomonadati</taxon>
        <taxon>Pseudomonadota</taxon>
        <taxon>Gammaproteobacteria</taxon>
        <taxon>Oceanospirillales</taxon>
        <taxon>Hahellaceae</taxon>
        <taxon>Allohahella</taxon>
    </lineage>
</organism>
<reference evidence="2" key="1">
    <citation type="journal article" date="2019" name="Int. J. Syst. Evol. Microbiol.">
        <title>The Global Catalogue of Microorganisms (GCM) 10K type strain sequencing project: providing services to taxonomists for standard genome sequencing and annotation.</title>
        <authorList>
            <consortium name="The Broad Institute Genomics Platform"/>
            <consortium name="The Broad Institute Genome Sequencing Center for Infectious Disease"/>
            <person name="Wu L."/>
            <person name="Ma J."/>
        </authorList>
    </citation>
    <scope>NUCLEOTIDE SEQUENCE [LARGE SCALE GENOMIC DNA]</scope>
    <source>
        <strain evidence="2">JCM 17555</strain>
    </source>
</reference>
<evidence type="ECO:0000313" key="2">
    <source>
        <dbReference type="Proteomes" id="UP001501337"/>
    </source>
</evidence>
<evidence type="ECO:0008006" key="3">
    <source>
        <dbReference type="Google" id="ProtNLM"/>
    </source>
</evidence>
<evidence type="ECO:0000313" key="1">
    <source>
        <dbReference type="EMBL" id="GAA3950465.1"/>
    </source>
</evidence>
<dbReference type="EMBL" id="BAABBO010000001">
    <property type="protein sequence ID" value="GAA3950465.1"/>
    <property type="molecule type" value="Genomic_DNA"/>
</dbReference>
<accession>A0ABP7NN00</accession>